<evidence type="ECO:0000313" key="2">
    <source>
        <dbReference type="EMBL" id="RKQ18569.1"/>
    </source>
</evidence>
<accession>A0A494Z930</accession>
<feature type="transmembrane region" description="Helical" evidence="1">
    <location>
        <begin position="68"/>
        <end position="87"/>
    </location>
</feature>
<organism evidence="2 3">
    <name type="scientific">Oceanobacillus bengalensis</name>
    <dbReference type="NCBI Taxonomy" id="1435466"/>
    <lineage>
        <taxon>Bacteria</taxon>
        <taxon>Bacillati</taxon>
        <taxon>Bacillota</taxon>
        <taxon>Bacilli</taxon>
        <taxon>Bacillales</taxon>
        <taxon>Bacillaceae</taxon>
        <taxon>Oceanobacillus</taxon>
    </lineage>
</organism>
<sequence length="218" mass="25100">MDTFLYFFLGFGYVCLFIWGLTLSRNHKLFNLTNVLLLVIIGLIYDNLIIAFGRFIGEGNVLESLSYARFWLHALFTPTLILFAWNICFRADLQWAKKAFWKVFAYLMTIGLILYELLTSVKGLKLGPNWKNGVLTYDSVGQSASPLMVILIAIVLAIVGILFIVKFRFYWLFIGTVIMILGSVLVIWIKNFPIMNVLEFIFIVSLLLTKQFLVRSEK</sequence>
<feature type="transmembrane region" description="Helical" evidence="1">
    <location>
        <begin position="6"/>
        <end position="23"/>
    </location>
</feature>
<evidence type="ECO:0008006" key="4">
    <source>
        <dbReference type="Google" id="ProtNLM"/>
    </source>
</evidence>
<dbReference type="EMBL" id="RBZO01000001">
    <property type="protein sequence ID" value="RKQ18569.1"/>
    <property type="molecule type" value="Genomic_DNA"/>
</dbReference>
<keyword evidence="1" id="KW-0812">Transmembrane</keyword>
<feature type="transmembrane region" description="Helical" evidence="1">
    <location>
        <begin position="194"/>
        <end position="213"/>
    </location>
</feature>
<dbReference type="Proteomes" id="UP000281813">
    <property type="component" value="Unassembled WGS sequence"/>
</dbReference>
<reference evidence="2 3" key="1">
    <citation type="journal article" date="2015" name="Antonie Van Leeuwenhoek">
        <title>Oceanobacillus bengalensis sp. nov., a bacterium isolated from seawater of the Bay of Bengal.</title>
        <authorList>
            <person name="Yongchang O."/>
            <person name="Xiang W."/>
            <person name="Wang G."/>
        </authorList>
    </citation>
    <scope>NUCLEOTIDE SEQUENCE [LARGE SCALE GENOMIC DNA]</scope>
    <source>
        <strain evidence="2 3">MCCC 1K00260</strain>
    </source>
</reference>
<protein>
    <recommendedName>
        <fullName evidence="4">Phospholipid phosphatase</fullName>
    </recommendedName>
</protein>
<dbReference type="RefSeq" id="WP_121127541.1">
    <property type="nucleotide sequence ID" value="NZ_JBHUFK010000020.1"/>
</dbReference>
<dbReference type="OrthoDB" id="4331374at2"/>
<feature type="transmembrane region" description="Helical" evidence="1">
    <location>
        <begin position="99"/>
        <end position="118"/>
    </location>
</feature>
<evidence type="ECO:0000256" key="1">
    <source>
        <dbReference type="SAM" id="Phobius"/>
    </source>
</evidence>
<name>A0A494Z930_9BACI</name>
<dbReference type="AlphaFoldDB" id="A0A494Z930"/>
<keyword evidence="1" id="KW-0472">Membrane</keyword>
<gene>
    <name evidence="2" type="ORF">D8M05_00185</name>
</gene>
<proteinExistence type="predicted"/>
<comment type="caution">
    <text evidence="2">The sequence shown here is derived from an EMBL/GenBank/DDBJ whole genome shotgun (WGS) entry which is preliminary data.</text>
</comment>
<evidence type="ECO:0000313" key="3">
    <source>
        <dbReference type="Proteomes" id="UP000281813"/>
    </source>
</evidence>
<keyword evidence="3" id="KW-1185">Reference proteome</keyword>
<keyword evidence="1" id="KW-1133">Transmembrane helix</keyword>
<feature type="transmembrane region" description="Helical" evidence="1">
    <location>
        <begin position="169"/>
        <end position="188"/>
    </location>
</feature>
<feature type="transmembrane region" description="Helical" evidence="1">
    <location>
        <begin position="35"/>
        <end position="56"/>
    </location>
</feature>
<feature type="transmembrane region" description="Helical" evidence="1">
    <location>
        <begin position="144"/>
        <end position="164"/>
    </location>
</feature>